<name>A0ABQ5E3E2_9ASTR</name>
<protein>
    <submittedName>
        <fullName evidence="2">Reverse transcriptase domain-containing protein</fullName>
    </submittedName>
</protein>
<evidence type="ECO:0000313" key="3">
    <source>
        <dbReference type="Proteomes" id="UP001151760"/>
    </source>
</evidence>
<dbReference type="CDD" id="cd00303">
    <property type="entry name" value="retropepsin_like"/>
    <property type="match status" value="1"/>
</dbReference>
<sequence>MSATSSSTPAYLPEITALTDAVKAMLLQKKTPSPAPVKAIEEICVTCGSHPSNTIANPRGDLKAITTRSGVSYDGLTIPPTSSPIPKEVKREPEPTKDKVQTTSSGSTAHVQPLVVQVPIPEPDFASTFKSLLSNKEKLFELANTPLNENCSAVLLKKLPEKLRDPGKFLIPCDFPELVECLALADLGASINLMHLFVWKKLSLPELTPTRMTLKLANRSVAYPVGVAEDVFVKVGKFHFPADFVVVDYDVDPRVPLILGRPFLRTTRALIDVHGEELTLRVNDEAITFNVGHTSRYSYRYDDESINRIDVIDVTCKKYAQEVLRFSDSSKSGNPTLSLDPIITTSSPSLTPFEGGEFVLEEIEACLTSDSIPPGIDDADFDPEGDILQLEKLLNDDPSSPLPPKELNFEELKIIKSYYDDPLVLELKDLPSHLEYAFLKGTNKLPIIIAKNLKDDEKRNNKTEIRVTSRFSLFNTAPILCDQIIERLLNNNRNQMILEANT</sequence>
<organism evidence="2 3">
    <name type="scientific">Tanacetum coccineum</name>
    <dbReference type="NCBI Taxonomy" id="301880"/>
    <lineage>
        <taxon>Eukaryota</taxon>
        <taxon>Viridiplantae</taxon>
        <taxon>Streptophyta</taxon>
        <taxon>Embryophyta</taxon>
        <taxon>Tracheophyta</taxon>
        <taxon>Spermatophyta</taxon>
        <taxon>Magnoliopsida</taxon>
        <taxon>eudicotyledons</taxon>
        <taxon>Gunneridae</taxon>
        <taxon>Pentapetalae</taxon>
        <taxon>asterids</taxon>
        <taxon>campanulids</taxon>
        <taxon>Asterales</taxon>
        <taxon>Asteraceae</taxon>
        <taxon>Asteroideae</taxon>
        <taxon>Anthemideae</taxon>
        <taxon>Anthemidinae</taxon>
        <taxon>Tanacetum</taxon>
    </lineage>
</organism>
<feature type="region of interest" description="Disordered" evidence="1">
    <location>
        <begin position="73"/>
        <end position="108"/>
    </location>
</feature>
<dbReference type="Gene3D" id="2.40.70.10">
    <property type="entry name" value="Acid Proteases"/>
    <property type="match status" value="1"/>
</dbReference>
<proteinExistence type="predicted"/>
<keyword evidence="3" id="KW-1185">Reference proteome</keyword>
<reference evidence="2" key="2">
    <citation type="submission" date="2022-01" db="EMBL/GenBank/DDBJ databases">
        <authorList>
            <person name="Yamashiro T."/>
            <person name="Shiraishi A."/>
            <person name="Satake H."/>
            <person name="Nakayama K."/>
        </authorList>
    </citation>
    <scope>NUCLEOTIDE SEQUENCE</scope>
</reference>
<dbReference type="InterPro" id="IPR021109">
    <property type="entry name" value="Peptidase_aspartic_dom_sf"/>
</dbReference>
<dbReference type="PANTHER" id="PTHR33067:SF35">
    <property type="entry name" value="ASPARTIC PEPTIDASE DDI1-TYPE DOMAIN-CONTAINING PROTEIN"/>
    <property type="match status" value="1"/>
</dbReference>
<feature type="compositionally biased region" description="Basic and acidic residues" evidence="1">
    <location>
        <begin position="87"/>
        <end position="100"/>
    </location>
</feature>
<keyword evidence="2" id="KW-0808">Transferase</keyword>
<dbReference type="Proteomes" id="UP001151760">
    <property type="component" value="Unassembled WGS sequence"/>
</dbReference>
<dbReference type="PANTHER" id="PTHR33067">
    <property type="entry name" value="RNA-DIRECTED DNA POLYMERASE-RELATED"/>
    <property type="match status" value="1"/>
</dbReference>
<dbReference type="GO" id="GO:0003964">
    <property type="term" value="F:RNA-directed DNA polymerase activity"/>
    <property type="evidence" value="ECO:0007669"/>
    <property type="project" value="UniProtKB-KW"/>
</dbReference>
<dbReference type="SUPFAM" id="SSF50630">
    <property type="entry name" value="Acid proteases"/>
    <property type="match status" value="1"/>
</dbReference>
<accession>A0ABQ5E3E2</accession>
<keyword evidence="2" id="KW-0548">Nucleotidyltransferase</keyword>
<dbReference type="EMBL" id="BQNB010015779">
    <property type="protein sequence ID" value="GJT44024.1"/>
    <property type="molecule type" value="Genomic_DNA"/>
</dbReference>
<reference evidence="2" key="1">
    <citation type="journal article" date="2022" name="Int. J. Mol. Sci.">
        <title>Draft Genome of Tanacetum Coccineum: Genomic Comparison of Closely Related Tanacetum-Family Plants.</title>
        <authorList>
            <person name="Yamashiro T."/>
            <person name="Shiraishi A."/>
            <person name="Nakayama K."/>
            <person name="Satake H."/>
        </authorList>
    </citation>
    <scope>NUCLEOTIDE SEQUENCE</scope>
</reference>
<comment type="caution">
    <text evidence="2">The sequence shown here is derived from an EMBL/GenBank/DDBJ whole genome shotgun (WGS) entry which is preliminary data.</text>
</comment>
<keyword evidence="2" id="KW-0695">RNA-directed DNA polymerase</keyword>
<evidence type="ECO:0000313" key="2">
    <source>
        <dbReference type="EMBL" id="GJT44024.1"/>
    </source>
</evidence>
<gene>
    <name evidence="2" type="ORF">Tco_0952739</name>
</gene>
<evidence type="ECO:0000256" key="1">
    <source>
        <dbReference type="SAM" id="MobiDB-lite"/>
    </source>
</evidence>